<evidence type="ECO:0000256" key="3">
    <source>
        <dbReference type="ARBA" id="ARBA00022516"/>
    </source>
</evidence>
<keyword evidence="6" id="KW-0560">Oxidoreductase</keyword>
<feature type="transmembrane region" description="Helical" evidence="9">
    <location>
        <begin position="255"/>
        <end position="284"/>
    </location>
</feature>
<evidence type="ECO:0000256" key="9">
    <source>
        <dbReference type="SAM" id="Phobius"/>
    </source>
</evidence>
<protein>
    <submittedName>
        <fullName evidence="11">LALA0S01e01420g1_1</fullName>
    </submittedName>
</protein>
<evidence type="ECO:0000256" key="2">
    <source>
        <dbReference type="ARBA" id="ARBA00007742"/>
    </source>
</evidence>
<proteinExistence type="inferred from homology"/>
<name>A0A0C7MX67_9SACH</name>
<evidence type="ECO:0000256" key="7">
    <source>
        <dbReference type="ARBA" id="ARBA00023098"/>
    </source>
</evidence>
<dbReference type="Proteomes" id="UP000054304">
    <property type="component" value="Unassembled WGS sequence"/>
</dbReference>
<comment type="subcellular location">
    <subcellularLocation>
        <location evidence="1">Membrane</location>
        <topology evidence="1">Multi-pass membrane protein</topology>
    </subcellularLocation>
</comment>
<dbReference type="HOGENOM" id="CLU_059260_0_0_1"/>
<feature type="transmembrane region" description="Helical" evidence="9">
    <location>
        <begin position="194"/>
        <end position="215"/>
    </location>
</feature>
<dbReference type="RefSeq" id="XP_022626275.1">
    <property type="nucleotide sequence ID" value="XM_022774149.1"/>
</dbReference>
<evidence type="ECO:0000256" key="5">
    <source>
        <dbReference type="ARBA" id="ARBA00022989"/>
    </source>
</evidence>
<dbReference type="PANTHER" id="PTHR10556:SF28">
    <property type="entry name" value="VERY-LONG-CHAIN ENOYL-COA REDUCTASE"/>
    <property type="match status" value="1"/>
</dbReference>
<keyword evidence="3" id="KW-0444">Lipid biosynthesis</keyword>
<evidence type="ECO:0000256" key="1">
    <source>
        <dbReference type="ARBA" id="ARBA00004141"/>
    </source>
</evidence>
<dbReference type="GO" id="GO:0005789">
    <property type="term" value="C:endoplasmic reticulum membrane"/>
    <property type="evidence" value="ECO:0007669"/>
    <property type="project" value="EnsemblFungi"/>
</dbReference>
<keyword evidence="8 9" id="KW-0472">Membrane</keyword>
<dbReference type="AlphaFoldDB" id="A0A0C7MX67"/>
<keyword evidence="12" id="KW-1185">Reference proteome</keyword>
<dbReference type="GO" id="GO:0016627">
    <property type="term" value="F:oxidoreductase activity, acting on the CH-CH group of donors"/>
    <property type="evidence" value="ECO:0007669"/>
    <property type="project" value="InterPro"/>
</dbReference>
<keyword evidence="4 9" id="KW-0812">Transmembrane</keyword>
<comment type="similarity">
    <text evidence="2">Belongs to the steroid 5-alpha reductase family.</text>
</comment>
<dbReference type="InterPro" id="IPR001104">
    <property type="entry name" value="3-oxo-5_a-steroid_4-DH_C"/>
</dbReference>
<dbReference type="STRING" id="1245769.A0A0C7MX67"/>
<accession>A0A0C7MX67</accession>
<feature type="transmembrane region" description="Helical" evidence="9">
    <location>
        <begin position="162"/>
        <end position="182"/>
    </location>
</feature>
<evidence type="ECO:0000256" key="6">
    <source>
        <dbReference type="ARBA" id="ARBA00023002"/>
    </source>
</evidence>
<dbReference type="OrthoDB" id="540503at2759"/>
<evidence type="ECO:0000313" key="12">
    <source>
        <dbReference type="Proteomes" id="UP000054304"/>
    </source>
</evidence>
<gene>
    <name evidence="11" type="ORF">LALA0_S01e01420g</name>
</gene>
<dbReference type="PROSITE" id="PS50244">
    <property type="entry name" value="S5A_REDUCTASE"/>
    <property type="match status" value="1"/>
</dbReference>
<evidence type="ECO:0000256" key="8">
    <source>
        <dbReference type="ARBA" id="ARBA00023136"/>
    </source>
</evidence>
<dbReference type="GO" id="GO:0042761">
    <property type="term" value="P:very long-chain fatty acid biosynthetic process"/>
    <property type="evidence" value="ECO:0007669"/>
    <property type="project" value="TreeGrafter"/>
</dbReference>
<reference evidence="11 12" key="1">
    <citation type="submission" date="2014-12" db="EMBL/GenBank/DDBJ databases">
        <authorList>
            <person name="Neuveglise Cecile"/>
        </authorList>
    </citation>
    <scope>NUCLEOTIDE SEQUENCE [LARGE SCALE GENOMIC DNA]</scope>
    <source>
        <strain evidence="11 12">CBS 12615</strain>
    </source>
</reference>
<evidence type="ECO:0000256" key="4">
    <source>
        <dbReference type="ARBA" id="ARBA00022692"/>
    </source>
</evidence>
<keyword evidence="5 9" id="KW-1133">Transmembrane helix</keyword>
<dbReference type="GeneID" id="34683401"/>
<organism evidence="11 12">
    <name type="scientific">Lachancea lanzarotensis</name>
    <dbReference type="NCBI Taxonomy" id="1245769"/>
    <lineage>
        <taxon>Eukaryota</taxon>
        <taxon>Fungi</taxon>
        <taxon>Dikarya</taxon>
        <taxon>Ascomycota</taxon>
        <taxon>Saccharomycotina</taxon>
        <taxon>Saccharomycetes</taxon>
        <taxon>Saccharomycetales</taxon>
        <taxon>Saccharomycetaceae</taxon>
        <taxon>Lachancea</taxon>
    </lineage>
</organism>
<dbReference type="Pfam" id="PF02544">
    <property type="entry name" value="Steroid_dh"/>
    <property type="match status" value="1"/>
</dbReference>
<dbReference type="PANTHER" id="PTHR10556">
    <property type="entry name" value="3-OXO-5-ALPHA-STEROID 4-DEHYDROGENASE"/>
    <property type="match status" value="1"/>
</dbReference>
<feature type="domain" description="3-oxo-5-alpha-steroid 4-dehydrogenase C-terminal" evidence="10">
    <location>
        <begin position="151"/>
        <end position="305"/>
    </location>
</feature>
<dbReference type="EMBL" id="LN736360">
    <property type="protein sequence ID" value="CEP60030.1"/>
    <property type="molecule type" value="Genomic_DNA"/>
</dbReference>
<dbReference type="InterPro" id="IPR039357">
    <property type="entry name" value="SRD5A/TECR"/>
</dbReference>
<evidence type="ECO:0000313" key="11">
    <source>
        <dbReference type="EMBL" id="CEP60030.1"/>
    </source>
</evidence>
<evidence type="ECO:0000259" key="10">
    <source>
        <dbReference type="Pfam" id="PF02544"/>
    </source>
</evidence>
<sequence>MSVKVTSRSKSLKDVELPQETSSLAAALKEISSKNKNIKTNRIRLTILKENKQIPITSDHAFEDLSGAKLFAKDIGPQIGWRLVFCLEYLGPIIIHSLVYYLSTRPELAKFHCKSRPYNPFITKVAYILVVAHYVKRELESLFLHKFAQSTMPFFNLFKNSFHYWVLNGAISLGYFGYGFLLKDITVFRIYSAFKLDNFSLILALFIASEFWNFWTHLKLRLWGDAQKAQGITQRVPLENGLFKIFVAPNYTFEVLAWTAFTLLFKLNIFAVIFLFVSTAQLYLWAAKKNKKYGTNRAFLIPFVF</sequence>
<feature type="transmembrane region" description="Helical" evidence="9">
    <location>
        <begin position="79"/>
        <end position="102"/>
    </location>
</feature>
<keyword evidence="7" id="KW-0443">Lipid metabolism</keyword>